<dbReference type="InterPro" id="IPR041662">
    <property type="entry name" value="SusD-like_2"/>
</dbReference>
<dbReference type="STRING" id="573501.SAMN04487999_0792"/>
<dbReference type="AlphaFoldDB" id="A0A1M5VKH5"/>
<keyword evidence="5" id="KW-1185">Reference proteome</keyword>
<dbReference type="EMBL" id="FQXT01000002">
    <property type="protein sequence ID" value="SHH75678.1"/>
    <property type="molecule type" value="Genomic_DNA"/>
</dbReference>
<reference evidence="4" key="1">
    <citation type="submission" date="2016-11" db="EMBL/GenBank/DDBJ databases">
        <authorList>
            <person name="Varghese N."/>
            <person name="Submissions S."/>
        </authorList>
    </citation>
    <scope>NUCLEOTIDE SEQUENCE [LARGE SCALE GENOMIC DNA]</scope>
    <source>
        <strain evidence="4">DSM 19859</strain>
    </source>
</reference>
<evidence type="ECO:0000313" key="3">
    <source>
        <dbReference type="EMBL" id="SHH75678.1"/>
    </source>
</evidence>
<evidence type="ECO:0000313" key="2">
    <source>
        <dbReference type="EMBL" id="RXG30950.1"/>
    </source>
</evidence>
<feature type="chain" id="PRO_5011979755" evidence="1">
    <location>
        <begin position="22"/>
        <end position="487"/>
    </location>
</feature>
<reference evidence="3" key="2">
    <citation type="submission" date="2016-11" db="EMBL/GenBank/DDBJ databases">
        <authorList>
            <person name="Jaros S."/>
            <person name="Januszkiewicz K."/>
            <person name="Wedrychowicz H."/>
        </authorList>
    </citation>
    <scope>NUCLEOTIDE SEQUENCE [LARGE SCALE GENOMIC DNA]</scope>
    <source>
        <strain evidence="3">DSM 19859</strain>
    </source>
</reference>
<proteinExistence type="predicted"/>
<protein>
    <submittedName>
        <fullName evidence="3">Starch-binding associating with outer membrane</fullName>
    </submittedName>
    <submittedName>
        <fullName evidence="2">SusD-like starch-binding protein associating with outer membrane</fullName>
    </submittedName>
</protein>
<dbReference type="Gene3D" id="1.25.40.390">
    <property type="match status" value="1"/>
</dbReference>
<dbReference type="Pfam" id="PF12771">
    <property type="entry name" value="SusD-like_2"/>
    <property type="match status" value="1"/>
</dbReference>
<evidence type="ECO:0000313" key="4">
    <source>
        <dbReference type="Proteomes" id="UP000184240"/>
    </source>
</evidence>
<keyword evidence="1" id="KW-0732">Signal</keyword>
<dbReference type="SUPFAM" id="SSF48452">
    <property type="entry name" value="TPR-like"/>
    <property type="match status" value="1"/>
</dbReference>
<name>A0A1M5VKH5_9FLAO</name>
<dbReference type="InterPro" id="IPR011990">
    <property type="entry name" value="TPR-like_helical_dom_sf"/>
</dbReference>
<dbReference type="OrthoDB" id="725917at2"/>
<gene>
    <name evidence="2" type="ORF">DSM01_85</name>
    <name evidence="3" type="ORF">SAMN04487999_0792</name>
</gene>
<evidence type="ECO:0000256" key="1">
    <source>
        <dbReference type="SAM" id="SignalP"/>
    </source>
</evidence>
<dbReference type="Proteomes" id="UP000184240">
    <property type="component" value="Unassembled WGS sequence"/>
</dbReference>
<dbReference type="Proteomes" id="UP000290037">
    <property type="component" value="Unassembled WGS sequence"/>
</dbReference>
<dbReference type="EMBL" id="QOVN01000001">
    <property type="protein sequence ID" value="RXG30950.1"/>
    <property type="molecule type" value="Genomic_DNA"/>
</dbReference>
<dbReference type="RefSeq" id="WP_072980663.1">
    <property type="nucleotide sequence ID" value="NZ_FQXT01000002.1"/>
</dbReference>
<accession>A0A1M5VKH5</accession>
<feature type="signal peptide" evidence="1">
    <location>
        <begin position="1"/>
        <end position="21"/>
    </location>
</feature>
<sequence length="487" mass="53966">MKNYILKLTLLSILLFEVSSCDTVDFNDTNIDPDATTAAISSGLLTYAESQIGSAVTAETGNLYVQYISNITYTEGSRYGTRNWDIDYLYYGPLINLQTIIDLNSDEETALTQVAYGFNDNQIAVAKLLKAYFYQFATDRWGMLPYSEALQGLDNTTPVFDSQEEIYLSLFDEIDDALALINTSEAGPTGDLIFDGDMTRWIQFANTLKLSMALRLSNVYPGASGVAATKFQEAMSGAISSNAENLLYPFIADQSYDNPWEDRFETREDYAVSDVFVNRLLADDDSRIDVYAEYTRSSVVAGDPQYIGMPYGLTTSSYAASDVSFITSDIIYDQTAPGVIYSYAQVLFSYAEAVKLGWISGSASDYYEAAITASYEQWGAADADAYIATVPLSTNDATAMQQIAEEKWKALFLQGYEAWAEWRRLGYPKLTPAAEPLNGSDIPVRHGYDLDWSQSNSANYEAAVSTQGEDNLGTNLWWDAPHPITNQ</sequence>
<organism evidence="3 4">
    <name type="scientific">Leeuwenhoekiella palythoae</name>
    <dbReference type="NCBI Taxonomy" id="573501"/>
    <lineage>
        <taxon>Bacteria</taxon>
        <taxon>Pseudomonadati</taxon>
        <taxon>Bacteroidota</taxon>
        <taxon>Flavobacteriia</taxon>
        <taxon>Flavobacteriales</taxon>
        <taxon>Flavobacteriaceae</taxon>
        <taxon>Leeuwenhoekiella</taxon>
    </lineage>
</organism>
<reference evidence="2 5" key="3">
    <citation type="submission" date="2018-07" db="EMBL/GenBank/DDBJ databases">
        <title>Leeuwenhoekiella genomics.</title>
        <authorList>
            <person name="Tahon G."/>
            <person name="Willems A."/>
        </authorList>
    </citation>
    <scope>NUCLEOTIDE SEQUENCE [LARGE SCALE GENOMIC DNA]</scope>
    <source>
        <strain evidence="2 5">LMG 24856</strain>
    </source>
</reference>
<evidence type="ECO:0000313" key="5">
    <source>
        <dbReference type="Proteomes" id="UP000290037"/>
    </source>
</evidence>